<proteinExistence type="inferred from homology"/>
<dbReference type="Gene3D" id="3.90.190.20">
    <property type="entry name" value="Mur ligase, C-terminal domain"/>
    <property type="match status" value="1"/>
</dbReference>
<dbReference type="PROSITE" id="PS01011">
    <property type="entry name" value="FOLYLPOLYGLU_SYNT_1"/>
    <property type="match status" value="1"/>
</dbReference>
<dbReference type="HAMAP" id="MF_00639">
    <property type="entry name" value="MurD"/>
    <property type="match status" value="1"/>
</dbReference>
<keyword evidence="9 10" id="KW-0133">Cell shape</keyword>
<keyword evidence="7 9" id="KW-0067">ATP-binding</keyword>
<dbReference type="Pfam" id="PF02875">
    <property type="entry name" value="Mur_ligase_C"/>
    <property type="match status" value="1"/>
</dbReference>
<protein>
    <recommendedName>
        <fullName evidence="9 10">UDP-N-acetylmuramoylalanine--D-glutamate ligase</fullName>
        <ecNumber evidence="9 10">6.3.2.9</ecNumber>
    </recommendedName>
    <alternativeName>
        <fullName evidence="9">D-glutamic acid-adding enzyme</fullName>
    </alternativeName>
    <alternativeName>
        <fullName evidence="9">UDP-N-acetylmuramoyl-L-alanyl-D-glutamate synthetase</fullName>
    </alternativeName>
</protein>
<dbReference type="SUPFAM" id="SSF53244">
    <property type="entry name" value="MurD-like peptide ligases, peptide-binding domain"/>
    <property type="match status" value="1"/>
</dbReference>
<gene>
    <name evidence="9" type="primary">murD</name>
    <name evidence="13" type="ORF">US91_C0006G0037</name>
</gene>
<evidence type="ECO:0000256" key="4">
    <source>
        <dbReference type="ARBA" id="ARBA00022598"/>
    </source>
</evidence>
<dbReference type="NCBIfam" id="TIGR01087">
    <property type="entry name" value="murD"/>
    <property type="match status" value="1"/>
</dbReference>
<dbReference type="PANTHER" id="PTHR43692:SF1">
    <property type="entry name" value="UDP-N-ACETYLMURAMOYLALANINE--D-GLUTAMATE LIGASE"/>
    <property type="match status" value="1"/>
</dbReference>
<accession>A0A0G0M962</accession>
<evidence type="ECO:0000313" key="13">
    <source>
        <dbReference type="EMBL" id="KKQ70199.1"/>
    </source>
</evidence>
<dbReference type="Gene3D" id="3.40.50.720">
    <property type="entry name" value="NAD(P)-binding Rossmann-like Domain"/>
    <property type="match status" value="1"/>
</dbReference>
<dbReference type="GO" id="GO:0008764">
    <property type="term" value="F:UDP-N-acetylmuramoylalanine-D-glutamate ligase activity"/>
    <property type="evidence" value="ECO:0007669"/>
    <property type="project" value="UniProtKB-UniRule"/>
</dbReference>
<comment type="function">
    <text evidence="9 10">Cell wall formation. Catalyzes the addition of glutamate to the nucleotide precursor UDP-N-acetylmuramoyl-L-alanine (UMA).</text>
</comment>
<dbReference type="InterPro" id="IPR004101">
    <property type="entry name" value="Mur_ligase_C"/>
</dbReference>
<dbReference type="InterPro" id="IPR005762">
    <property type="entry name" value="MurD"/>
</dbReference>
<dbReference type="PATRIC" id="fig|1618638.3.peg.734"/>
<evidence type="ECO:0000256" key="3">
    <source>
        <dbReference type="ARBA" id="ARBA00022490"/>
    </source>
</evidence>
<dbReference type="InterPro" id="IPR018109">
    <property type="entry name" value="Folylpolyglutamate_synth_CS"/>
</dbReference>
<dbReference type="InterPro" id="IPR036615">
    <property type="entry name" value="Mur_ligase_C_dom_sf"/>
</dbReference>
<feature type="domain" description="Mur ligase C-terminal" evidence="11">
    <location>
        <begin position="304"/>
        <end position="421"/>
    </location>
</feature>
<keyword evidence="8 9" id="KW-0131">Cell cycle</keyword>
<evidence type="ECO:0000256" key="9">
    <source>
        <dbReference type="HAMAP-Rule" id="MF_00639"/>
    </source>
</evidence>
<keyword evidence="4 9" id="KW-0436">Ligase</keyword>
<keyword evidence="9 10" id="KW-0961">Cell wall biogenesis/degradation</keyword>
<evidence type="ECO:0000256" key="6">
    <source>
        <dbReference type="ARBA" id="ARBA00022741"/>
    </source>
</evidence>
<comment type="similarity">
    <text evidence="9">Belongs to the MurCDEF family.</text>
</comment>
<comment type="pathway">
    <text evidence="2 9 10">Cell wall biogenesis; peptidoglycan biosynthesis.</text>
</comment>
<keyword evidence="3 9" id="KW-0963">Cytoplasm</keyword>
<organism evidence="13 14">
    <name type="scientific">Candidatus Falkowbacteria bacterium GW2011_GWE1_38_31</name>
    <dbReference type="NCBI Taxonomy" id="1618638"/>
    <lineage>
        <taxon>Bacteria</taxon>
        <taxon>Candidatus Falkowiibacteriota</taxon>
    </lineage>
</organism>
<dbReference type="GO" id="GO:0008360">
    <property type="term" value="P:regulation of cell shape"/>
    <property type="evidence" value="ECO:0007669"/>
    <property type="project" value="UniProtKB-KW"/>
</dbReference>
<dbReference type="PANTHER" id="PTHR43692">
    <property type="entry name" value="UDP-N-ACETYLMURAMOYLALANINE--D-GLUTAMATE LIGASE"/>
    <property type="match status" value="1"/>
</dbReference>
<sequence length="444" mass="49902">MKLKDLNNKTIALFGFGIENQAMLKYLLKAKVSAQFVVYDLRSMDDLKDRIKEFEKKKNIVWLFNGVTDKKLFEATIVFRSPGWPLFCPVVKKMQELCATISSPMQLFCDLCPTKKLIGITGTKGKGTTSSLIATILKTAGKSVYLGGNIGVAPFLFLDKLKKSDYVVLELSSFQLEDMKASFRAAVLTNFSPEHLKPADPNNPNFHKNLAEYFFAKLNILRYLNKDSRAFVNINLQNKFNNAKLKKEIDVSKINYFKKSELPSRLVGEHNKENISAAEECVKFFGISQKHITKAVKEFTGLEHRIEFVAKQDGIAYYDDSFATISDATIIALKSFQEPIILIAGGADKGNDFDRLAREIKKRVKFLVLFAGVAMPRIKEALKKVSYDSTRMIEVNSMSSAIKAVRSHAVSGDIILLSPACASFGIFKNYKERGDMFKKEVLGK</sequence>
<reference evidence="13 14" key="1">
    <citation type="journal article" date="2015" name="Nature">
        <title>rRNA introns, odd ribosomes, and small enigmatic genomes across a large radiation of phyla.</title>
        <authorList>
            <person name="Brown C.T."/>
            <person name="Hug L.A."/>
            <person name="Thomas B.C."/>
            <person name="Sharon I."/>
            <person name="Castelle C.J."/>
            <person name="Singh A."/>
            <person name="Wilkins M.J."/>
            <person name="Williams K.H."/>
            <person name="Banfield J.F."/>
        </authorList>
    </citation>
    <scope>NUCLEOTIDE SEQUENCE [LARGE SCALE GENOMIC DNA]</scope>
</reference>
<dbReference type="GO" id="GO:0009252">
    <property type="term" value="P:peptidoglycan biosynthetic process"/>
    <property type="evidence" value="ECO:0007669"/>
    <property type="project" value="UniProtKB-UniRule"/>
</dbReference>
<comment type="catalytic activity">
    <reaction evidence="9 10">
        <text>UDP-N-acetyl-alpha-D-muramoyl-L-alanine + D-glutamate + ATP = UDP-N-acetyl-alpha-D-muramoyl-L-alanyl-D-glutamate + ADP + phosphate + H(+)</text>
        <dbReference type="Rhea" id="RHEA:16429"/>
        <dbReference type="ChEBI" id="CHEBI:15378"/>
        <dbReference type="ChEBI" id="CHEBI:29986"/>
        <dbReference type="ChEBI" id="CHEBI:30616"/>
        <dbReference type="ChEBI" id="CHEBI:43474"/>
        <dbReference type="ChEBI" id="CHEBI:83898"/>
        <dbReference type="ChEBI" id="CHEBI:83900"/>
        <dbReference type="ChEBI" id="CHEBI:456216"/>
        <dbReference type="EC" id="6.3.2.9"/>
    </reaction>
</comment>
<name>A0A0G0M962_9BACT</name>
<evidence type="ECO:0000313" key="14">
    <source>
        <dbReference type="Proteomes" id="UP000034022"/>
    </source>
</evidence>
<feature type="binding site" evidence="9">
    <location>
        <begin position="122"/>
        <end position="128"/>
    </location>
    <ligand>
        <name>ATP</name>
        <dbReference type="ChEBI" id="CHEBI:30616"/>
    </ligand>
</feature>
<dbReference type="Pfam" id="PF21377">
    <property type="entry name" value="MurD_N"/>
    <property type="match status" value="1"/>
</dbReference>
<dbReference type="GO" id="GO:0071555">
    <property type="term" value="P:cell wall organization"/>
    <property type="evidence" value="ECO:0007669"/>
    <property type="project" value="UniProtKB-KW"/>
</dbReference>
<dbReference type="InterPro" id="IPR036565">
    <property type="entry name" value="Mur-like_cat_sf"/>
</dbReference>
<dbReference type="UniPathway" id="UPA00219"/>
<evidence type="ECO:0000259" key="11">
    <source>
        <dbReference type="Pfam" id="PF02875"/>
    </source>
</evidence>
<dbReference type="Pfam" id="PF08245">
    <property type="entry name" value="Mur_ligase_M"/>
    <property type="match status" value="1"/>
</dbReference>
<dbReference type="EMBL" id="LBUU01000006">
    <property type="protein sequence ID" value="KKQ70199.1"/>
    <property type="molecule type" value="Genomic_DNA"/>
</dbReference>
<comment type="subcellular location">
    <subcellularLocation>
        <location evidence="1 9 10">Cytoplasm</location>
    </subcellularLocation>
</comment>
<evidence type="ECO:0000256" key="7">
    <source>
        <dbReference type="ARBA" id="ARBA00022840"/>
    </source>
</evidence>
<dbReference type="GO" id="GO:0051301">
    <property type="term" value="P:cell division"/>
    <property type="evidence" value="ECO:0007669"/>
    <property type="project" value="UniProtKB-KW"/>
</dbReference>
<dbReference type="SUPFAM" id="SSF53623">
    <property type="entry name" value="MurD-like peptide ligases, catalytic domain"/>
    <property type="match status" value="1"/>
</dbReference>
<comment type="caution">
    <text evidence="13">The sequence shown here is derived from an EMBL/GenBank/DDBJ whole genome shotgun (WGS) entry which is preliminary data.</text>
</comment>
<evidence type="ECO:0000256" key="8">
    <source>
        <dbReference type="ARBA" id="ARBA00023306"/>
    </source>
</evidence>
<evidence type="ECO:0000259" key="12">
    <source>
        <dbReference type="Pfam" id="PF08245"/>
    </source>
</evidence>
<dbReference type="GO" id="GO:0005524">
    <property type="term" value="F:ATP binding"/>
    <property type="evidence" value="ECO:0007669"/>
    <property type="project" value="UniProtKB-UniRule"/>
</dbReference>
<dbReference type="Proteomes" id="UP000034022">
    <property type="component" value="Unassembled WGS sequence"/>
</dbReference>
<dbReference type="Gene3D" id="3.40.1190.10">
    <property type="entry name" value="Mur-like, catalytic domain"/>
    <property type="match status" value="1"/>
</dbReference>
<dbReference type="AlphaFoldDB" id="A0A0G0M962"/>
<evidence type="ECO:0000256" key="1">
    <source>
        <dbReference type="ARBA" id="ARBA00004496"/>
    </source>
</evidence>
<dbReference type="InterPro" id="IPR013221">
    <property type="entry name" value="Mur_ligase_cen"/>
</dbReference>
<evidence type="ECO:0000256" key="5">
    <source>
        <dbReference type="ARBA" id="ARBA00022618"/>
    </source>
</evidence>
<evidence type="ECO:0000256" key="2">
    <source>
        <dbReference type="ARBA" id="ARBA00004752"/>
    </source>
</evidence>
<feature type="domain" description="Mur ligase central" evidence="12">
    <location>
        <begin position="120"/>
        <end position="247"/>
    </location>
</feature>
<dbReference type="GO" id="GO:0004326">
    <property type="term" value="F:tetrahydrofolylpolyglutamate synthase activity"/>
    <property type="evidence" value="ECO:0007669"/>
    <property type="project" value="InterPro"/>
</dbReference>
<keyword evidence="5 9" id="KW-0132">Cell division</keyword>
<evidence type="ECO:0000256" key="10">
    <source>
        <dbReference type="RuleBase" id="RU003664"/>
    </source>
</evidence>
<dbReference type="GO" id="GO:0005737">
    <property type="term" value="C:cytoplasm"/>
    <property type="evidence" value="ECO:0007669"/>
    <property type="project" value="UniProtKB-SubCell"/>
</dbReference>
<dbReference type="EC" id="6.3.2.9" evidence="9 10"/>
<keyword evidence="9 10" id="KW-0573">Peptidoglycan synthesis</keyword>
<keyword evidence="6 9" id="KW-0547">Nucleotide-binding</keyword>